<dbReference type="Proteomes" id="UP000092687">
    <property type="component" value="Chromosome"/>
</dbReference>
<accession>A0A1C7DS76</accession>
<organism evidence="1 2">
    <name type="scientific">Planococcus halocryophilus</name>
    <dbReference type="NCBI Taxonomy" id="1215089"/>
    <lineage>
        <taxon>Bacteria</taxon>
        <taxon>Bacillati</taxon>
        <taxon>Bacillota</taxon>
        <taxon>Bacilli</taxon>
        <taxon>Bacillales</taxon>
        <taxon>Caryophanaceae</taxon>
        <taxon>Planococcus</taxon>
    </lineage>
</organism>
<keyword evidence="2" id="KW-1185">Reference proteome</keyword>
<name>A0A1C7DS76_9BACL</name>
<reference evidence="1" key="1">
    <citation type="submission" date="2016-10" db="EMBL/GenBank/DDBJ databases">
        <authorList>
            <person name="de Groot N.N."/>
        </authorList>
    </citation>
    <scope>NUCLEOTIDE SEQUENCE</scope>
    <source>
        <strain evidence="1">DSM 24743</strain>
    </source>
</reference>
<dbReference type="AlphaFoldDB" id="A0A1C7DS76"/>
<gene>
    <name evidence="1" type="ORF">BBI08_10425</name>
</gene>
<protein>
    <submittedName>
        <fullName evidence="1">Uncharacterized protein</fullName>
    </submittedName>
</protein>
<dbReference type="EMBL" id="CP016537">
    <property type="protein sequence ID" value="ANU14252.1"/>
    <property type="molecule type" value="Genomic_DNA"/>
</dbReference>
<dbReference type="KEGG" id="phc:BBI08_10425"/>
<dbReference type="RefSeq" id="WP_065528277.1">
    <property type="nucleotide sequence ID" value="NZ_CP016537.2"/>
</dbReference>
<sequence>MTKHLYQGVVSGNTSQRSLTLLILSAENELLQGTKNGHPTGQLDKEAGHIVLWIQTLLKYSFLTTHTPHGGKHPKTRKTTIEYTLANRLEECA</sequence>
<evidence type="ECO:0000313" key="1">
    <source>
        <dbReference type="EMBL" id="ANU14252.1"/>
    </source>
</evidence>
<proteinExistence type="predicted"/>
<dbReference type="OrthoDB" id="2428085at2"/>
<evidence type="ECO:0000313" key="2">
    <source>
        <dbReference type="Proteomes" id="UP000092687"/>
    </source>
</evidence>